<dbReference type="EMBL" id="LOMK01000002">
    <property type="protein sequence ID" value="KYN23574.1"/>
    <property type="molecule type" value="Genomic_DNA"/>
</dbReference>
<comment type="caution">
    <text evidence="1">The sequence shown here is derived from an EMBL/GenBank/DDBJ whole genome shotgun (WGS) entry which is preliminary data.</text>
</comment>
<gene>
    <name evidence="1" type="ORF">AUQ44_16450</name>
</gene>
<sequence length="59" mass="6618">MDVVILLCRKLKNTFVAAVSLPRLAVLGFAGFLSDLKSDHLIIKNAHEIHTTTFKFSYL</sequence>
<evidence type="ECO:0000313" key="1">
    <source>
        <dbReference type="EMBL" id="KYN23574.1"/>
    </source>
</evidence>
<proteinExistence type="predicted"/>
<accession>A0A151JCU0</accession>
<dbReference type="AlphaFoldDB" id="A0A151JCU0"/>
<reference evidence="2" key="1">
    <citation type="submission" date="2015-12" db="EMBL/GenBank/DDBJ databases">
        <authorList>
            <person name="Tarr C.L."/>
            <person name="Gladney L.M."/>
        </authorList>
    </citation>
    <scope>NUCLEOTIDE SEQUENCE [LARGE SCALE GENOMIC DNA]</scope>
    <source>
        <strain evidence="2">2756-81</strain>
    </source>
</reference>
<dbReference type="Proteomes" id="UP000075349">
    <property type="component" value="Unassembled WGS sequence"/>
</dbReference>
<organism evidence="1 2">
    <name type="scientific">Vibrio cidicii</name>
    <dbReference type="NCBI Taxonomy" id="1763883"/>
    <lineage>
        <taxon>Bacteria</taxon>
        <taxon>Pseudomonadati</taxon>
        <taxon>Pseudomonadota</taxon>
        <taxon>Gammaproteobacteria</taxon>
        <taxon>Vibrionales</taxon>
        <taxon>Vibrionaceae</taxon>
        <taxon>Vibrio</taxon>
    </lineage>
</organism>
<name>A0A151JCU0_9VIBR</name>
<evidence type="ECO:0000313" key="2">
    <source>
        <dbReference type="Proteomes" id="UP000075349"/>
    </source>
</evidence>
<protein>
    <submittedName>
        <fullName evidence="1">Uncharacterized protein</fullName>
    </submittedName>
</protein>